<dbReference type="InterPro" id="IPR011055">
    <property type="entry name" value="Dup_hybrid_motif"/>
</dbReference>
<dbReference type="InterPro" id="IPR050570">
    <property type="entry name" value="Cell_wall_metabolism_enzyme"/>
</dbReference>
<reference evidence="3 4" key="1">
    <citation type="submission" date="2018-10" db="EMBL/GenBank/DDBJ databases">
        <title>Genomic Encyclopedia of Archaeal and Bacterial Type Strains, Phase II (KMG-II): from individual species to whole genera.</title>
        <authorList>
            <person name="Goeker M."/>
        </authorList>
    </citation>
    <scope>NUCLEOTIDE SEQUENCE [LARGE SCALE GENOMIC DNA]</scope>
    <source>
        <strain evidence="3 4">DSM 29537</strain>
    </source>
</reference>
<dbReference type="GO" id="GO:0004222">
    <property type="term" value="F:metalloendopeptidase activity"/>
    <property type="evidence" value="ECO:0007669"/>
    <property type="project" value="TreeGrafter"/>
</dbReference>
<dbReference type="OrthoDB" id="9809488at2"/>
<dbReference type="CDD" id="cd12797">
    <property type="entry name" value="M23_peptidase"/>
    <property type="match status" value="1"/>
</dbReference>
<dbReference type="Gene3D" id="2.70.70.10">
    <property type="entry name" value="Glucose Permease (Domain IIA)"/>
    <property type="match status" value="1"/>
</dbReference>
<dbReference type="SUPFAM" id="SSF51261">
    <property type="entry name" value="Duplicated hybrid motif"/>
    <property type="match status" value="1"/>
</dbReference>
<evidence type="ECO:0000313" key="3">
    <source>
        <dbReference type="EMBL" id="RKS25430.1"/>
    </source>
</evidence>
<dbReference type="Proteomes" id="UP000277579">
    <property type="component" value="Unassembled WGS sequence"/>
</dbReference>
<evidence type="ECO:0000313" key="4">
    <source>
        <dbReference type="Proteomes" id="UP000277579"/>
    </source>
</evidence>
<dbReference type="EMBL" id="RBLC01000001">
    <property type="protein sequence ID" value="RKS25430.1"/>
    <property type="molecule type" value="Genomic_DNA"/>
</dbReference>
<dbReference type="Pfam" id="PF01551">
    <property type="entry name" value="Peptidase_M23"/>
    <property type="match status" value="1"/>
</dbReference>
<keyword evidence="1" id="KW-1133">Transmembrane helix</keyword>
<feature type="transmembrane region" description="Helical" evidence="1">
    <location>
        <begin position="26"/>
        <end position="47"/>
    </location>
</feature>
<dbReference type="InterPro" id="IPR016047">
    <property type="entry name" value="M23ase_b-sheet_dom"/>
</dbReference>
<dbReference type="AlphaFoldDB" id="A0A495MJ83"/>
<dbReference type="RefSeq" id="WP_121374835.1">
    <property type="nucleotide sequence ID" value="NZ_RBLC01000001.1"/>
</dbReference>
<proteinExistence type="predicted"/>
<name>A0A495MJ83_9FLAO</name>
<dbReference type="PANTHER" id="PTHR21666:SF270">
    <property type="entry name" value="MUREIN HYDROLASE ACTIVATOR ENVC"/>
    <property type="match status" value="1"/>
</dbReference>
<feature type="domain" description="M23ase beta-sheet core" evidence="2">
    <location>
        <begin position="170"/>
        <end position="262"/>
    </location>
</feature>
<dbReference type="PANTHER" id="PTHR21666">
    <property type="entry name" value="PEPTIDASE-RELATED"/>
    <property type="match status" value="1"/>
</dbReference>
<keyword evidence="1" id="KW-0472">Membrane</keyword>
<organism evidence="3 4">
    <name type="scientific">Flavobacterium endophyticum</name>
    <dbReference type="NCBI Taxonomy" id="1540163"/>
    <lineage>
        <taxon>Bacteria</taxon>
        <taxon>Pseudomonadati</taxon>
        <taxon>Bacteroidota</taxon>
        <taxon>Flavobacteriia</taxon>
        <taxon>Flavobacteriales</taxon>
        <taxon>Flavobacteriaceae</taxon>
        <taxon>Flavobacterium</taxon>
    </lineage>
</organism>
<protein>
    <submittedName>
        <fullName evidence="3">Peptidase M23-like protein</fullName>
    </submittedName>
</protein>
<keyword evidence="1" id="KW-0812">Transmembrane</keyword>
<accession>A0A495MJ83</accession>
<evidence type="ECO:0000259" key="2">
    <source>
        <dbReference type="Pfam" id="PF01551"/>
    </source>
</evidence>
<keyword evidence="4" id="KW-1185">Reference proteome</keyword>
<comment type="caution">
    <text evidence="3">The sequence shown here is derived from an EMBL/GenBank/DDBJ whole genome shotgun (WGS) entry which is preliminary data.</text>
</comment>
<evidence type="ECO:0000256" key="1">
    <source>
        <dbReference type="SAM" id="Phobius"/>
    </source>
</evidence>
<gene>
    <name evidence="3" type="ORF">CLV94_0462</name>
</gene>
<sequence>MKRKIDLKESRFYIDITFDILQPLRFMIVVMKKIIALFLLLAPLMLFSQQRDVKVYREFIEGKTVVFADNNEFCPVSVLMRAELVNMRSSLKAPYVLVPARTKRFVIAEISVVDLKKEFNFKYQNSFLLGDINLKKYDIDFPYSLPYKQGEEYMIGQGYNGKISHQGEFALDFIMPIGTEITAVRDAIVVDVQDSNTENCMKKDCAEFNNYIVVYHEDGTLAEYTHIDTNGSFVKKGDIIKRGDKIALSGNVGWSSGPHLHFFSFVSDIEKGRRSIRTKFRTEGNRLEFLQEKKFYKKDYEF</sequence>